<keyword evidence="10" id="KW-0131">Cell cycle</keyword>
<evidence type="ECO:0000256" key="8">
    <source>
        <dbReference type="ARBA" id="ARBA00022776"/>
    </source>
</evidence>
<accession>A0AAP0BRD3</accession>
<dbReference type="InterPro" id="IPR022816">
    <property type="entry name" value="Condensin_barren_su2"/>
</dbReference>
<evidence type="ECO:0000256" key="7">
    <source>
        <dbReference type="ARBA" id="ARBA00022618"/>
    </source>
</evidence>
<dbReference type="AlphaFoldDB" id="A0AAP0BRD3"/>
<dbReference type="GO" id="GO:0000796">
    <property type="term" value="C:condensin complex"/>
    <property type="evidence" value="ECO:0007669"/>
    <property type="project" value="InterPro"/>
</dbReference>
<evidence type="ECO:0000256" key="5">
    <source>
        <dbReference type="ARBA" id="ARBA00022454"/>
    </source>
</evidence>
<dbReference type="EMBL" id="JBBWWQ010000004">
    <property type="protein sequence ID" value="KAK8948720.1"/>
    <property type="molecule type" value="Genomic_DNA"/>
</dbReference>
<dbReference type="PANTHER" id="PTHR13108">
    <property type="entry name" value="CONDENSIN COMPLEX SUBUNIT 2"/>
    <property type="match status" value="1"/>
</dbReference>
<evidence type="ECO:0000256" key="1">
    <source>
        <dbReference type="ARBA" id="ARBA00004286"/>
    </source>
</evidence>
<evidence type="ECO:0000256" key="6">
    <source>
        <dbReference type="ARBA" id="ARBA00022490"/>
    </source>
</evidence>
<keyword evidence="6" id="KW-0963">Cytoplasm</keyword>
<organism evidence="12 13">
    <name type="scientific">Platanthera zijinensis</name>
    <dbReference type="NCBI Taxonomy" id="2320716"/>
    <lineage>
        <taxon>Eukaryota</taxon>
        <taxon>Viridiplantae</taxon>
        <taxon>Streptophyta</taxon>
        <taxon>Embryophyta</taxon>
        <taxon>Tracheophyta</taxon>
        <taxon>Spermatophyta</taxon>
        <taxon>Magnoliopsida</taxon>
        <taxon>Liliopsida</taxon>
        <taxon>Asparagales</taxon>
        <taxon>Orchidaceae</taxon>
        <taxon>Orchidoideae</taxon>
        <taxon>Orchideae</taxon>
        <taxon>Orchidinae</taxon>
        <taxon>Platanthera</taxon>
    </lineage>
</organism>
<evidence type="ECO:0000313" key="13">
    <source>
        <dbReference type="Proteomes" id="UP001418222"/>
    </source>
</evidence>
<protein>
    <recommendedName>
        <fullName evidence="4">Condensin complex subunit 2</fullName>
    </recommendedName>
</protein>
<dbReference type="Pfam" id="PF05786">
    <property type="entry name" value="Cnd2"/>
    <property type="match status" value="1"/>
</dbReference>
<keyword evidence="5" id="KW-0158">Chromosome</keyword>
<evidence type="ECO:0000256" key="2">
    <source>
        <dbReference type="ARBA" id="ARBA00004496"/>
    </source>
</evidence>
<evidence type="ECO:0000256" key="10">
    <source>
        <dbReference type="ARBA" id="ARBA00023306"/>
    </source>
</evidence>
<evidence type="ECO:0000256" key="11">
    <source>
        <dbReference type="SAM" id="MobiDB-lite"/>
    </source>
</evidence>
<comment type="similarity">
    <text evidence="3">Belongs to the CND2 (condensin subunit 2) family.</text>
</comment>
<dbReference type="Proteomes" id="UP001418222">
    <property type="component" value="Unassembled WGS sequence"/>
</dbReference>
<dbReference type="GO" id="GO:0005737">
    <property type="term" value="C:cytoplasm"/>
    <property type="evidence" value="ECO:0007669"/>
    <property type="project" value="UniProtKB-SubCell"/>
</dbReference>
<keyword evidence="7" id="KW-0132">Cell division</keyword>
<proteinExistence type="inferred from homology"/>
<dbReference type="GO" id="GO:0051301">
    <property type="term" value="P:cell division"/>
    <property type="evidence" value="ECO:0007669"/>
    <property type="project" value="UniProtKB-KW"/>
</dbReference>
<dbReference type="GO" id="GO:0003682">
    <property type="term" value="F:chromatin binding"/>
    <property type="evidence" value="ECO:0007669"/>
    <property type="project" value="TreeGrafter"/>
</dbReference>
<dbReference type="GO" id="GO:0007076">
    <property type="term" value="P:mitotic chromosome condensation"/>
    <property type="evidence" value="ECO:0007669"/>
    <property type="project" value="InterPro"/>
</dbReference>
<evidence type="ECO:0000313" key="12">
    <source>
        <dbReference type="EMBL" id="KAK8948720.1"/>
    </source>
</evidence>
<name>A0AAP0BRD3_9ASPA</name>
<feature type="region of interest" description="Disordered" evidence="11">
    <location>
        <begin position="166"/>
        <end position="191"/>
    </location>
</feature>
<gene>
    <name evidence="12" type="primary">CAPH</name>
    <name evidence="12" type="ORF">KSP39_PZI005555</name>
</gene>
<keyword evidence="13" id="KW-1185">Reference proteome</keyword>
<keyword evidence="8" id="KW-0498">Mitosis</keyword>
<comment type="caution">
    <text evidence="12">The sequence shown here is derived from an EMBL/GenBank/DDBJ whole genome shotgun (WGS) entry which is preliminary data.</text>
</comment>
<sequence length="511" mass="57304">MSPAEEGTSSPEKHAARIPISSRLQSPTFNPFPLGSNDDELEREQARAARAASIRRKSVLAAAAPTTLPSLPSLLERDQIMDLLQNCLKLASENKINQKNTWELNLIDHLSEIIQSKSEEDDAENNFQKASCSLEAGVKIYSLRVDSLHSEAYKVLGGINRAGTEENNENVADKNHAHGRTEQEGLSRKDIERKLSPLSTLEASFEALNMKKIDVAFSVDPLYHQTSAQFDEGGAKGLLLINLGVYGNCHVLFDSFEVPEKFILNDSQNDNSELIDLSFAKDSLDQMMINMPKKDYISPTLRDIMDRFDENNHKQQNLNVVEEQPAGHGETDDICHTELGDTSFGDVDLNASDHDDHISVIDDNSMIAETSFSNHLEETGDYSFQGFGTNVKIEEITDFLSYGLGFTSKTNEWAGPDYWKYKKSKGLEHVPYSVEKQEQTTSKTKVKKSFSDFEFMNSLEKDFSNIFQAPKNPKSLLLPTNRASCKFTLPEDFHYKPESLAKLFLLPDVMV</sequence>
<evidence type="ECO:0000256" key="9">
    <source>
        <dbReference type="ARBA" id="ARBA00023067"/>
    </source>
</evidence>
<reference evidence="12 13" key="1">
    <citation type="journal article" date="2022" name="Nat. Plants">
        <title>Genomes of leafy and leafless Platanthera orchids illuminate the evolution of mycoheterotrophy.</title>
        <authorList>
            <person name="Li M.H."/>
            <person name="Liu K.W."/>
            <person name="Li Z."/>
            <person name="Lu H.C."/>
            <person name="Ye Q.L."/>
            <person name="Zhang D."/>
            <person name="Wang J.Y."/>
            <person name="Li Y.F."/>
            <person name="Zhong Z.M."/>
            <person name="Liu X."/>
            <person name="Yu X."/>
            <person name="Liu D.K."/>
            <person name="Tu X.D."/>
            <person name="Liu B."/>
            <person name="Hao Y."/>
            <person name="Liao X.Y."/>
            <person name="Jiang Y.T."/>
            <person name="Sun W.H."/>
            <person name="Chen J."/>
            <person name="Chen Y.Q."/>
            <person name="Ai Y."/>
            <person name="Zhai J.W."/>
            <person name="Wu S.S."/>
            <person name="Zhou Z."/>
            <person name="Hsiao Y.Y."/>
            <person name="Wu W.L."/>
            <person name="Chen Y.Y."/>
            <person name="Lin Y.F."/>
            <person name="Hsu J.L."/>
            <person name="Li C.Y."/>
            <person name="Wang Z.W."/>
            <person name="Zhao X."/>
            <person name="Zhong W.Y."/>
            <person name="Ma X.K."/>
            <person name="Ma L."/>
            <person name="Huang J."/>
            <person name="Chen G.Z."/>
            <person name="Huang M.Z."/>
            <person name="Huang L."/>
            <person name="Peng D.H."/>
            <person name="Luo Y.B."/>
            <person name="Zou S.Q."/>
            <person name="Chen S.P."/>
            <person name="Lan S."/>
            <person name="Tsai W.C."/>
            <person name="Van de Peer Y."/>
            <person name="Liu Z.J."/>
        </authorList>
    </citation>
    <scope>NUCLEOTIDE SEQUENCE [LARGE SCALE GENOMIC DNA]</scope>
    <source>
        <strain evidence="12">Lor287</strain>
    </source>
</reference>
<evidence type="ECO:0000256" key="4">
    <source>
        <dbReference type="ARBA" id="ARBA00016065"/>
    </source>
</evidence>
<dbReference type="PANTHER" id="PTHR13108:SF9">
    <property type="entry name" value="CONDENSIN COMPLEX SUBUNIT 2"/>
    <property type="match status" value="1"/>
</dbReference>
<keyword evidence="9" id="KW-0226">DNA condensation</keyword>
<feature type="compositionally biased region" description="Basic and acidic residues" evidence="11">
    <location>
        <begin position="171"/>
        <end position="191"/>
    </location>
</feature>
<comment type="subcellular location">
    <subcellularLocation>
        <location evidence="1">Chromosome</location>
    </subcellularLocation>
    <subcellularLocation>
        <location evidence="2">Cytoplasm</location>
    </subcellularLocation>
</comment>
<feature type="region of interest" description="Disordered" evidence="11">
    <location>
        <begin position="1"/>
        <end position="48"/>
    </location>
</feature>
<evidence type="ECO:0000256" key="3">
    <source>
        <dbReference type="ARBA" id="ARBA00009471"/>
    </source>
</evidence>